<reference evidence="11 12" key="1">
    <citation type="submission" date="2019-09" db="EMBL/GenBank/DDBJ databases">
        <title>Wenzhouxiangella sp. Genome sequencing and assembly.</title>
        <authorList>
            <person name="Zhang R."/>
        </authorList>
    </citation>
    <scope>NUCLEOTIDE SEQUENCE [LARGE SCALE GENOMIC DNA]</scope>
    <source>
        <strain evidence="11 12">W260</strain>
    </source>
</reference>
<dbReference type="PANTHER" id="PTHR46028:SF2">
    <property type="entry name" value="KYNURENINE 3-MONOOXYGENASE"/>
    <property type="match status" value="1"/>
</dbReference>
<comment type="catalytic activity">
    <reaction evidence="8">
        <text>L-kynurenine + NADPH + O2 + H(+) = 3-hydroxy-L-kynurenine + NADP(+) + H2O</text>
        <dbReference type="Rhea" id="RHEA:20545"/>
        <dbReference type="ChEBI" id="CHEBI:15377"/>
        <dbReference type="ChEBI" id="CHEBI:15378"/>
        <dbReference type="ChEBI" id="CHEBI:15379"/>
        <dbReference type="ChEBI" id="CHEBI:57783"/>
        <dbReference type="ChEBI" id="CHEBI:57959"/>
        <dbReference type="ChEBI" id="CHEBI:58125"/>
        <dbReference type="ChEBI" id="CHEBI:58349"/>
        <dbReference type="EC" id="1.14.13.9"/>
    </reaction>
</comment>
<dbReference type="EMBL" id="VYXP01000007">
    <property type="protein sequence ID" value="KAA9130571.1"/>
    <property type="molecule type" value="Genomic_DNA"/>
</dbReference>
<keyword evidence="5" id="KW-0521">NADP</keyword>
<dbReference type="GO" id="GO:0004502">
    <property type="term" value="F:kynurenine 3-monooxygenase activity"/>
    <property type="evidence" value="ECO:0007669"/>
    <property type="project" value="UniProtKB-EC"/>
</dbReference>
<evidence type="ECO:0000256" key="9">
    <source>
        <dbReference type="SAM" id="Phobius"/>
    </source>
</evidence>
<dbReference type="SUPFAM" id="SSF51905">
    <property type="entry name" value="FAD/NAD(P)-binding domain"/>
    <property type="match status" value="1"/>
</dbReference>
<evidence type="ECO:0000256" key="6">
    <source>
        <dbReference type="ARBA" id="ARBA00023002"/>
    </source>
</evidence>
<dbReference type="GO" id="GO:0019363">
    <property type="term" value="P:pyridine nucleotide biosynthetic process"/>
    <property type="evidence" value="ECO:0007669"/>
    <property type="project" value="UniProtKB-KW"/>
</dbReference>
<keyword evidence="12" id="KW-1185">Reference proteome</keyword>
<evidence type="ECO:0000256" key="7">
    <source>
        <dbReference type="ARBA" id="ARBA00023033"/>
    </source>
</evidence>
<keyword evidence="9" id="KW-0812">Transmembrane</keyword>
<evidence type="ECO:0000313" key="11">
    <source>
        <dbReference type="EMBL" id="KAA9130571.1"/>
    </source>
</evidence>
<evidence type="ECO:0000256" key="8">
    <source>
        <dbReference type="ARBA" id="ARBA00047818"/>
    </source>
</evidence>
<feature type="domain" description="FAD-binding" evidence="10">
    <location>
        <begin position="286"/>
        <end position="351"/>
    </location>
</feature>
<gene>
    <name evidence="11" type="ORF">F3N42_12865</name>
</gene>
<name>A0A5N0T704_9GAMM</name>
<evidence type="ECO:0000256" key="1">
    <source>
        <dbReference type="ARBA" id="ARBA00001974"/>
    </source>
</evidence>
<proteinExistence type="predicted"/>
<dbReference type="PANTHER" id="PTHR46028">
    <property type="entry name" value="KYNURENINE 3-MONOOXYGENASE"/>
    <property type="match status" value="1"/>
</dbReference>
<dbReference type="RefSeq" id="WP_150864875.1">
    <property type="nucleotide sequence ID" value="NZ_VYXP01000007.1"/>
</dbReference>
<dbReference type="GO" id="GO:0071949">
    <property type="term" value="F:FAD binding"/>
    <property type="evidence" value="ECO:0007669"/>
    <property type="project" value="InterPro"/>
</dbReference>
<dbReference type="InterPro" id="IPR002938">
    <property type="entry name" value="FAD-bd"/>
</dbReference>
<protein>
    <submittedName>
        <fullName evidence="11">FAD-dependent monooxygenase</fullName>
    </submittedName>
</protein>
<comment type="cofactor">
    <cofactor evidence="1">
        <name>FAD</name>
        <dbReference type="ChEBI" id="CHEBI:57692"/>
    </cofactor>
</comment>
<keyword evidence="6" id="KW-0560">Oxidoreductase</keyword>
<dbReference type="AlphaFoldDB" id="A0A5N0T704"/>
<dbReference type="PRINTS" id="PR00420">
    <property type="entry name" value="RNGMNOXGNASE"/>
</dbReference>
<evidence type="ECO:0000256" key="4">
    <source>
        <dbReference type="ARBA" id="ARBA00022827"/>
    </source>
</evidence>
<evidence type="ECO:0000256" key="3">
    <source>
        <dbReference type="ARBA" id="ARBA00022642"/>
    </source>
</evidence>
<sequence length="449" mass="49457">MKIGDTGVVTIAGGGLAGALLAAMLAAQGLRVEVFERHADPRLGDPPDGRSINLALAERGCHALRLAGLDDAVDEFVLPMTGRMMHDREGRLTPQPYGAAGERIWSSNRAQLNCVLLNGAEATGRVDLHFGRRIETVDWDARQLHFSDGESRSFEVLIGADGGGSVVRRAMASHTDIGAREELLEHGYRELSIPPAADGGFAMDARSLHIWPRGGFMLIALPNLDGSFTATLFLPKDGDPGFSALGDWPAQQAFMQREFPDAVPLMTDMQAEFRDNPVGLLGTIRCRQWHLGGTAALLGDAAHAIVPFHGQGMNAAFEDCEVMGRLVRDRDRDWSEVFAQYQALRRDNANAIADMALENYRVMRESVADPRFLLRKALEHELERRFGDRFIARYSLVMFHRLPYAEVFRRGNTQAAILETLLDGADGLDDISFDQARRLVEAELAPIRS</sequence>
<dbReference type="Proteomes" id="UP000325372">
    <property type="component" value="Unassembled WGS sequence"/>
</dbReference>
<keyword evidence="7 11" id="KW-0503">Monooxygenase</keyword>
<evidence type="ECO:0000259" key="10">
    <source>
        <dbReference type="Pfam" id="PF01494"/>
    </source>
</evidence>
<dbReference type="GO" id="GO:0070189">
    <property type="term" value="P:kynurenine metabolic process"/>
    <property type="evidence" value="ECO:0007669"/>
    <property type="project" value="TreeGrafter"/>
</dbReference>
<dbReference type="Pfam" id="PF01494">
    <property type="entry name" value="FAD_binding_3"/>
    <property type="match status" value="2"/>
</dbReference>
<organism evidence="11 12">
    <name type="scientific">Marinihelvus fidelis</name>
    <dbReference type="NCBI Taxonomy" id="2613842"/>
    <lineage>
        <taxon>Bacteria</taxon>
        <taxon>Pseudomonadati</taxon>
        <taxon>Pseudomonadota</taxon>
        <taxon>Gammaproteobacteria</taxon>
        <taxon>Chromatiales</taxon>
        <taxon>Wenzhouxiangellaceae</taxon>
        <taxon>Marinihelvus</taxon>
    </lineage>
</organism>
<evidence type="ECO:0000313" key="12">
    <source>
        <dbReference type="Proteomes" id="UP000325372"/>
    </source>
</evidence>
<dbReference type="FunFam" id="3.50.50.60:FF:000185">
    <property type="entry name" value="Kynurenine 3-monooxygenase"/>
    <property type="match status" value="1"/>
</dbReference>
<keyword evidence="9" id="KW-0472">Membrane</keyword>
<feature type="domain" description="FAD-binding" evidence="10">
    <location>
        <begin position="9"/>
        <end position="171"/>
    </location>
</feature>
<evidence type="ECO:0000256" key="2">
    <source>
        <dbReference type="ARBA" id="ARBA00022630"/>
    </source>
</evidence>
<comment type="caution">
    <text evidence="11">The sequence shown here is derived from an EMBL/GenBank/DDBJ whole genome shotgun (WGS) entry which is preliminary data.</text>
</comment>
<dbReference type="Gene3D" id="3.50.50.60">
    <property type="entry name" value="FAD/NAD(P)-binding domain"/>
    <property type="match status" value="1"/>
</dbReference>
<keyword evidence="9" id="KW-1133">Transmembrane helix</keyword>
<keyword evidence="3" id="KW-0662">Pyridine nucleotide biosynthesis</keyword>
<keyword evidence="2" id="KW-0285">Flavoprotein</keyword>
<dbReference type="InterPro" id="IPR036188">
    <property type="entry name" value="FAD/NAD-bd_sf"/>
</dbReference>
<evidence type="ECO:0000256" key="5">
    <source>
        <dbReference type="ARBA" id="ARBA00022857"/>
    </source>
</evidence>
<accession>A0A5N0T704</accession>
<feature type="transmembrane region" description="Helical" evidence="9">
    <location>
        <begin position="6"/>
        <end position="27"/>
    </location>
</feature>
<keyword evidence="4" id="KW-0274">FAD</keyword>